<name>K1TPA4_9ZZZZ</name>
<organism evidence="1">
    <name type="scientific">human gut metagenome</name>
    <dbReference type="NCBI Taxonomy" id="408170"/>
    <lineage>
        <taxon>unclassified sequences</taxon>
        <taxon>metagenomes</taxon>
        <taxon>organismal metagenomes</taxon>
    </lineage>
</organism>
<dbReference type="EMBL" id="AJWZ01003484">
    <property type="protein sequence ID" value="EKC68120.1"/>
    <property type="molecule type" value="Genomic_DNA"/>
</dbReference>
<dbReference type="AlphaFoldDB" id="K1TPA4"/>
<accession>K1TPA4</accession>
<gene>
    <name evidence="1" type="ORF">OBE_05102</name>
</gene>
<feature type="non-terminal residue" evidence="1">
    <location>
        <position position="1"/>
    </location>
</feature>
<sequence>TNTTAYVAAKRLGVEARMPILIAEKMGPHFAVGDTCYSHAEEVKVYNPDGKEIVARDNEVAALRSVNPSKAYFNCHTDITIPYDELAELTAVKKDGGRIPIIANGRFVLHGTEELNEPLRELD</sequence>
<evidence type="ECO:0000313" key="1">
    <source>
        <dbReference type="EMBL" id="EKC68120.1"/>
    </source>
</evidence>
<evidence type="ECO:0008006" key="2">
    <source>
        <dbReference type="Google" id="ProtNLM"/>
    </source>
</evidence>
<comment type="caution">
    <text evidence="1">The sequence shown here is derived from an EMBL/GenBank/DDBJ whole genome shotgun (WGS) entry which is preliminary data.</text>
</comment>
<protein>
    <recommendedName>
        <fullName evidence="2">Leucyl aminopeptidase</fullName>
    </recommendedName>
</protein>
<reference evidence="1" key="1">
    <citation type="journal article" date="2013" name="Environ. Microbiol.">
        <title>Microbiota from the distal guts of lean and obese adolescents exhibit partial functional redundancy besides clear differences in community structure.</title>
        <authorList>
            <person name="Ferrer M."/>
            <person name="Ruiz A."/>
            <person name="Lanza F."/>
            <person name="Haange S.B."/>
            <person name="Oberbach A."/>
            <person name="Till H."/>
            <person name="Bargiela R."/>
            <person name="Campoy C."/>
            <person name="Segura M.T."/>
            <person name="Richter M."/>
            <person name="von Bergen M."/>
            <person name="Seifert J."/>
            <person name="Suarez A."/>
        </authorList>
    </citation>
    <scope>NUCLEOTIDE SEQUENCE</scope>
</reference>
<proteinExistence type="predicted"/>
<dbReference type="SUPFAM" id="SSF144052">
    <property type="entry name" value="Thermophilic metalloprotease-like"/>
    <property type="match status" value="1"/>
</dbReference>